<feature type="transmembrane region" description="Helical" evidence="6">
    <location>
        <begin position="627"/>
        <end position="646"/>
    </location>
</feature>
<evidence type="ECO:0000256" key="4">
    <source>
        <dbReference type="ARBA" id="ARBA00023136"/>
    </source>
</evidence>
<evidence type="ECO:0000313" key="9">
    <source>
        <dbReference type="Proteomes" id="UP000001056"/>
    </source>
</evidence>
<dbReference type="RefSeq" id="XP_001220670.1">
    <property type="nucleotide sequence ID" value="XM_001220669.1"/>
</dbReference>
<dbReference type="SUPFAM" id="SSF103473">
    <property type="entry name" value="MFS general substrate transporter"/>
    <property type="match status" value="1"/>
</dbReference>
<feature type="domain" description="Major facilitator superfamily (MFS) profile" evidence="7">
    <location>
        <begin position="532"/>
        <end position="966"/>
    </location>
</feature>
<dbReference type="AlphaFoldDB" id="Q2HEA5"/>
<feature type="transmembrane region" description="Helical" evidence="6">
    <location>
        <begin position="692"/>
        <end position="711"/>
    </location>
</feature>
<dbReference type="InterPro" id="IPR036259">
    <property type="entry name" value="MFS_trans_sf"/>
</dbReference>
<feature type="region of interest" description="Disordered" evidence="5">
    <location>
        <begin position="186"/>
        <end position="239"/>
    </location>
</feature>
<feature type="transmembrane region" description="Helical" evidence="6">
    <location>
        <begin position="873"/>
        <end position="893"/>
    </location>
</feature>
<evidence type="ECO:0000256" key="1">
    <source>
        <dbReference type="ARBA" id="ARBA00004141"/>
    </source>
</evidence>
<dbReference type="GO" id="GO:0016020">
    <property type="term" value="C:membrane"/>
    <property type="evidence" value="ECO:0007669"/>
    <property type="project" value="UniProtKB-SubCell"/>
</dbReference>
<evidence type="ECO:0000256" key="2">
    <source>
        <dbReference type="ARBA" id="ARBA00022692"/>
    </source>
</evidence>
<feature type="transmembrane region" description="Helical" evidence="6">
    <location>
        <begin position="603"/>
        <end position="621"/>
    </location>
</feature>
<feature type="transmembrane region" description="Helical" evidence="6">
    <location>
        <begin position="905"/>
        <end position="930"/>
    </location>
</feature>
<evidence type="ECO:0000256" key="6">
    <source>
        <dbReference type="SAM" id="Phobius"/>
    </source>
</evidence>
<keyword evidence="3 6" id="KW-1133">Transmembrane helix</keyword>
<dbReference type="Proteomes" id="UP000001056">
    <property type="component" value="Unassembled WGS sequence"/>
</dbReference>
<feature type="region of interest" description="Disordered" evidence="5">
    <location>
        <begin position="432"/>
        <end position="455"/>
    </location>
</feature>
<accession>Q2HEA5</accession>
<feature type="transmembrane region" description="Helical" evidence="6">
    <location>
        <begin position="538"/>
        <end position="560"/>
    </location>
</feature>
<proteinExistence type="predicted"/>
<feature type="transmembrane region" description="Helical" evidence="6">
    <location>
        <begin position="942"/>
        <end position="962"/>
    </location>
</feature>
<dbReference type="OrthoDB" id="5410178at2759"/>
<gene>
    <name evidence="8" type="ORF">CHGG_01449</name>
</gene>
<feature type="transmembrane region" description="Helical" evidence="6">
    <location>
        <begin position="572"/>
        <end position="591"/>
    </location>
</feature>
<dbReference type="InterPro" id="IPR020846">
    <property type="entry name" value="MFS_dom"/>
</dbReference>
<keyword evidence="2 6" id="KW-0812">Transmembrane</keyword>
<evidence type="ECO:0000256" key="3">
    <source>
        <dbReference type="ARBA" id="ARBA00022989"/>
    </source>
</evidence>
<dbReference type="HOGENOM" id="CLU_300520_0_0_1"/>
<dbReference type="InParanoid" id="Q2HEA5"/>
<dbReference type="GeneID" id="4387713"/>
<feature type="transmembrane region" description="Helical" evidence="6">
    <location>
        <begin position="658"/>
        <end position="686"/>
    </location>
</feature>
<organism evidence="8 9">
    <name type="scientific">Chaetomium globosum (strain ATCC 6205 / CBS 148.51 / DSM 1962 / NBRC 6347 / NRRL 1970)</name>
    <name type="common">Soil fungus</name>
    <dbReference type="NCBI Taxonomy" id="306901"/>
    <lineage>
        <taxon>Eukaryota</taxon>
        <taxon>Fungi</taxon>
        <taxon>Dikarya</taxon>
        <taxon>Ascomycota</taxon>
        <taxon>Pezizomycotina</taxon>
        <taxon>Sordariomycetes</taxon>
        <taxon>Sordariomycetidae</taxon>
        <taxon>Sordariales</taxon>
        <taxon>Chaetomiaceae</taxon>
        <taxon>Chaetomium</taxon>
    </lineage>
</organism>
<feature type="transmembrane region" description="Helical" evidence="6">
    <location>
        <begin position="846"/>
        <end position="867"/>
    </location>
</feature>
<feature type="compositionally biased region" description="Polar residues" evidence="5">
    <location>
        <begin position="205"/>
        <end position="228"/>
    </location>
</feature>
<keyword evidence="9" id="KW-1185">Reference proteome</keyword>
<feature type="transmembrane region" description="Helical" evidence="6">
    <location>
        <begin position="805"/>
        <end position="825"/>
    </location>
</feature>
<evidence type="ECO:0000259" key="7">
    <source>
        <dbReference type="PROSITE" id="PS50850"/>
    </source>
</evidence>
<feature type="region of interest" description="Disordered" evidence="5">
    <location>
        <begin position="123"/>
        <end position="146"/>
    </location>
</feature>
<reference evidence="9" key="1">
    <citation type="journal article" date="2015" name="Genome Announc.">
        <title>Draft genome sequence of the cellulolytic fungus Chaetomium globosum.</title>
        <authorList>
            <person name="Cuomo C.A."/>
            <person name="Untereiner W.A."/>
            <person name="Ma L.-J."/>
            <person name="Grabherr M."/>
            <person name="Birren B.W."/>
        </authorList>
    </citation>
    <scope>NUCLEOTIDE SEQUENCE [LARGE SCALE GENOMIC DNA]</scope>
    <source>
        <strain evidence="9">ATCC 6205 / CBS 148.51 / DSM 1962 / NBRC 6347 / NRRL 1970</strain>
    </source>
</reference>
<keyword evidence="4 6" id="KW-0472">Membrane</keyword>
<feature type="transmembrane region" description="Helical" evidence="6">
    <location>
        <begin position="767"/>
        <end position="785"/>
    </location>
</feature>
<dbReference type="EMBL" id="CH408029">
    <property type="protein sequence ID" value="EAQ93214.1"/>
    <property type="molecule type" value="Genomic_DNA"/>
</dbReference>
<dbReference type="eggNOG" id="KOG0255">
    <property type="taxonomic scope" value="Eukaryota"/>
</dbReference>
<dbReference type="PANTHER" id="PTHR23502">
    <property type="entry name" value="MAJOR FACILITATOR SUPERFAMILY"/>
    <property type="match status" value="1"/>
</dbReference>
<feature type="compositionally biased region" description="Pro residues" evidence="5">
    <location>
        <begin position="191"/>
        <end position="203"/>
    </location>
</feature>
<dbReference type="Pfam" id="PF07690">
    <property type="entry name" value="MFS_1"/>
    <property type="match status" value="1"/>
</dbReference>
<dbReference type="Gene3D" id="1.20.1250.20">
    <property type="entry name" value="MFS general substrate transporter like domains"/>
    <property type="match status" value="1"/>
</dbReference>
<dbReference type="PANTHER" id="PTHR23502:SF157">
    <property type="entry name" value="MAJOR FACILITATOR SUPERFAMILY (MFS) PROFILE DOMAIN-CONTAINING PROTEIN-RELATED"/>
    <property type="match status" value="1"/>
</dbReference>
<dbReference type="VEuPathDB" id="FungiDB:CHGG_01449"/>
<name>Q2HEA5_CHAGB</name>
<protein>
    <recommendedName>
        <fullName evidence="7">Major facilitator superfamily (MFS) profile domain-containing protein</fullName>
    </recommendedName>
</protein>
<dbReference type="PROSITE" id="PS50850">
    <property type="entry name" value="MFS"/>
    <property type="match status" value="1"/>
</dbReference>
<comment type="subcellular location">
    <subcellularLocation>
        <location evidence="1">Membrane</location>
        <topology evidence="1">Multi-pass membrane protein</topology>
    </subcellularLocation>
</comment>
<evidence type="ECO:0000313" key="8">
    <source>
        <dbReference type="EMBL" id="EAQ93214.1"/>
    </source>
</evidence>
<dbReference type="GO" id="GO:0022857">
    <property type="term" value="F:transmembrane transporter activity"/>
    <property type="evidence" value="ECO:0007669"/>
    <property type="project" value="InterPro"/>
</dbReference>
<sequence>MPCCRPTPFNVSPGTPALGRSSQTMFVSAGRSNFPPLSVHMRATAAAIPWVILNTPLTSTSPGPKFSNTASRAAAARNPVFRTPPPMLWRSLLIRRITAAEPTTAAPIGAPIPLEKDNVKTSAHAAISASVPADRPEATASHTRAPSICTNNPRLAVHSLILRSSANGITFPFAVSSKLTTFVGHAVHGNPSPPPPPPPPPSPSNLAPFSTSPTVKNNPSGLTGTSVAPDSAANPPASLQTTCADASASTPYGRCALSAPSAPSASWLAMVPDTAKAAASRPQMHAMCRSREVVVRSSSKTSSLRVACVRAVSWRRVGVVIASAGGWGGMGLVWDGGHLVCLGKGGRGAILRGCFGAPGPVRVGGGQSHGGGKQTRNIRSCVQAVEAMIVRPGECDGGIVCGYMYVPGLSGVWYGPRMTEYGSYDPLAKAPLGEFSGPRTQKSVKGSPVPEQERSEYARLPPCQLLMPTLDHQSPPESIMSKPGSISGAETVNGDQELEQLASLGLQRNSDGLICWLPDSKDHPRNWNAARKTFDTTVIIFLEFFVTVVSTAGASAAHAAQPEYGGDKVTSILAFTFMYNLGQALGGLITPALSELIGRRTPYLVSCALFSLSCLLTGLVPHVAAVWVGRFAAGFTSAVPAVVTAGSIHDMFDGAQRVWLVVVWNAGSTAGLCLGPLYGACLLVVGEGDWRWIFWVSAAVTAMCFGCLLGVRESRPSQVLKRKIEVLGAKGGVGSLEWFNPDDAPDAEALFRLVVVQPLKLLGTEPIVIMVTTISAVSWGIIYLFTESLPDVYLSMSAGFTPTTASMAFLAFLPGVALSFLPRLWDRRTVRQGLQRGERIQPEDKIMGFAIAAPALAIGLIWFAWTVPPTAPQIHWLVPTAALVLVGFAVNEMAYTLSAYLTDAYLLYAASAFCGLAFVRALVSGVMPLVANRMYPALGANIAGTVVASFALIFCLAPWVFFRYGRVLREKSPFAKHSLENHLKSQIPSEKKLEGL</sequence>
<dbReference type="InterPro" id="IPR011701">
    <property type="entry name" value="MFS"/>
</dbReference>
<evidence type="ECO:0000256" key="5">
    <source>
        <dbReference type="SAM" id="MobiDB-lite"/>
    </source>
</evidence>